<keyword evidence="3" id="KW-1185">Reference proteome</keyword>
<gene>
    <name evidence="2" type="ORF">AFUS01_LOCUS1617</name>
</gene>
<name>A0A8J2J0R8_9HEXA</name>
<proteinExistence type="predicted"/>
<comment type="caution">
    <text evidence="2">The sequence shown here is derived from an EMBL/GenBank/DDBJ whole genome shotgun (WGS) entry which is preliminary data.</text>
</comment>
<dbReference type="AlphaFoldDB" id="A0A8J2J0R8"/>
<dbReference type="OrthoDB" id="7700589at2759"/>
<reference evidence="2" key="1">
    <citation type="submission" date="2021-06" db="EMBL/GenBank/DDBJ databases">
        <authorList>
            <person name="Hodson N. C."/>
            <person name="Mongue J. A."/>
            <person name="Jaron S. K."/>
        </authorList>
    </citation>
    <scope>NUCLEOTIDE SEQUENCE</scope>
</reference>
<dbReference type="Proteomes" id="UP000708208">
    <property type="component" value="Unassembled WGS sequence"/>
</dbReference>
<protein>
    <recommendedName>
        <fullName evidence="4">Transposase domain-containing protein</fullName>
    </recommendedName>
</protein>
<dbReference type="PANTHER" id="PTHR33053">
    <property type="entry name" value="PROTEIN, PUTATIVE-RELATED"/>
    <property type="match status" value="1"/>
</dbReference>
<evidence type="ECO:0000313" key="2">
    <source>
        <dbReference type="EMBL" id="CAG7665369.1"/>
    </source>
</evidence>
<accession>A0A8J2J0R8</accession>
<evidence type="ECO:0000256" key="1">
    <source>
        <dbReference type="SAM" id="MobiDB-lite"/>
    </source>
</evidence>
<sequence length="377" mass="42127">MSSIKKAVGVRPARRQIKNAVDNFMAFVTDTNGNTRSIELPCLTTQIQQQNIEDLNIVHEVSIEPELDNYCHDRFDSDSDHHSLSVSSDEDDSEQSQNFEDNCQAVPNPDQDFQSQLRRWAIVENVTHKALDSLLKILSSKVSDLPRTARTLLQPQKVTPIEAICNGNFHYRGLKKGILEALLLGVKHHETQLSLKFNIDGIPLYNSSNQSCWPILGVVNEVQQHVPFVIAAFLGLSKPSNLSECLTPFVNDLKNICETGITFKSVLFTINASKCLFIADAPSRAFLKSTVGHTGYFGCERCTSKGKWARKVIFPDFKADLRTDESFSNRLQEQHHSRSSDHATPLERIGIGMISQIPIDPMHLVYTGVTKGSSNYG</sequence>
<evidence type="ECO:0008006" key="4">
    <source>
        <dbReference type="Google" id="ProtNLM"/>
    </source>
</evidence>
<dbReference type="EMBL" id="CAJVCH010008977">
    <property type="protein sequence ID" value="CAG7665369.1"/>
    <property type="molecule type" value="Genomic_DNA"/>
</dbReference>
<evidence type="ECO:0000313" key="3">
    <source>
        <dbReference type="Proteomes" id="UP000708208"/>
    </source>
</evidence>
<feature type="region of interest" description="Disordered" evidence="1">
    <location>
        <begin position="78"/>
        <end position="108"/>
    </location>
</feature>
<organism evidence="2 3">
    <name type="scientific">Allacma fusca</name>
    <dbReference type="NCBI Taxonomy" id="39272"/>
    <lineage>
        <taxon>Eukaryota</taxon>
        <taxon>Metazoa</taxon>
        <taxon>Ecdysozoa</taxon>
        <taxon>Arthropoda</taxon>
        <taxon>Hexapoda</taxon>
        <taxon>Collembola</taxon>
        <taxon>Symphypleona</taxon>
        <taxon>Sminthuridae</taxon>
        <taxon>Allacma</taxon>
    </lineage>
</organism>